<reference evidence="1 2" key="1">
    <citation type="submission" date="2019-09" db="EMBL/GenBank/DDBJ databases">
        <title>Nitrincola iocasae sp. nov., a bacterium isolated from the sediment collected at a cold seep field in South China Sea.</title>
        <authorList>
            <person name="Zhang H."/>
            <person name="Wang H."/>
            <person name="Li C."/>
        </authorList>
    </citation>
    <scope>NUCLEOTIDE SEQUENCE [LARGE SCALE GENOMIC DNA]</scope>
    <source>
        <strain evidence="1 2">KXZD1103</strain>
    </source>
</reference>
<evidence type="ECO:0000313" key="1">
    <source>
        <dbReference type="EMBL" id="QEW05636.1"/>
    </source>
</evidence>
<dbReference type="KEGG" id="nik:F5I99_03550"/>
<protein>
    <submittedName>
        <fullName evidence="1">Uncharacterized protein</fullName>
    </submittedName>
</protein>
<dbReference type="Proteomes" id="UP000325606">
    <property type="component" value="Chromosome"/>
</dbReference>
<dbReference type="RefSeq" id="WP_151053680.1">
    <property type="nucleotide sequence ID" value="NZ_CP044222.1"/>
</dbReference>
<dbReference type="AlphaFoldDB" id="A0A5J6LB65"/>
<accession>A0A5J6LB65</accession>
<dbReference type="EMBL" id="CP044222">
    <property type="protein sequence ID" value="QEW05636.1"/>
    <property type="molecule type" value="Genomic_DNA"/>
</dbReference>
<evidence type="ECO:0000313" key="2">
    <source>
        <dbReference type="Proteomes" id="UP000325606"/>
    </source>
</evidence>
<keyword evidence="2" id="KW-1185">Reference proteome</keyword>
<name>A0A5J6LB65_9GAMM</name>
<gene>
    <name evidence="1" type="ORF">F5I99_03550</name>
</gene>
<sequence length="74" mass="8108">MDYEEIYRGLNDQGLGFEIGDQDADINELADDIGGSLIKAASDYDNDVAVYDMGDHLLIVGNANGLWAVRHYGE</sequence>
<proteinExistence type="predicted"/>
<organism evidence="1 2">
    <name type="scientific">Nitrincola iocasae</name>
    <dbReference type="NCBI Taxonomy" id="2614693"/>
    <lineage>
        <taxon>Bacteria</taxon>
        <taxon>Pseudomonadati</taxon>
        <taxon>Pseudomonadota</taxon>
        <taxon>Gammaproteobacteria</taxon>
        <taxon>Oceanospirillales</taxon>
        <taxon>Oceanospirillaceae</taxon>
        <taxon>Nitrincola</taxon>
    </lineage>
</organism>